<feature type="transmembrane region" description="Helical" evidence="1">
    <location>
        <begin position="145"/>
        <end position="167"/>
    </location>
</feature>
<keyword evidence="1" id="KW-1133">Transmembrane helix</keyword>
<dbReference type="Pfam" id="PF20100">
    <property type="entry name" value="DUF6490"/>
    <property type="match status" value="1"/>
</dbReference>
<feature type="transmembrane region" description="Helical" evidence="1">
    <location>
        <begin position="117"/>
        <end position="139"/>
    </location>
</feature>
<evidence type="ECO:0000256" key="1">
    <source>
        <dbReference type="SAM" id="Phobius"/>
    </source>
</evidence>
<reference evidence="2 3" key="2">
    <citation type="submission" date="2024-10" db="EMBL/GenBank/DDBJ databases">
        <authorList>
            <person name="Ryan C."/>
        </authorList>
    </citation>
    <scope>NUCLEOTIDE SEQUENCE [LARGE SCALE GENOMIC DNA]</scope>
</reference>
<dbReference type="EMBL" id="OZ075113">
    <property type="protein sequence ID" value="CAL5023134.1"/>
    <property type="molecule type" value="Genomic_DNA"/>
</dbReference>
<dbReference type="InterPro" id="IPR045501">
    <property type="entry name" value="DUF6490"/>
</dbReference>
<protein>
    <submittedName>
        <fullName evidence="2">Uncharacterized protein</fullName>
    </submittedName>
</protein>
<evidence type="ECO:0000313" key="3">
    <source>
        <dbReference type="Proteomes" id="UP001497457"/>
    </source>
</evidence>
<feature type="transmembrane region" description="Helical" evidence="1">
    <location>
        <begin position="57"/>
        <end position="76"/>
    </location>
</feature>
<evidence type="ECO:0000313" key="2">
    <source>
        <dbReference type="EMBL" id="CAL5023134.1"/>
    </source>
</evidence>
<reference evidence="3" key="1">
    <citation type="submission" date="2024-06" db="EMBL/GenBank/DDBJ databases">
        <authorList>
            <person name="Ryan C."/>
        </authorList>
    </citation>
    <scope>NUCLEOTIDE SEQUENCE [LARGE SCALE GENOMIC DNA]</scope>
</reference>
<gene>
    <name evidence="2" type="ORF">URODEC1_LOCUS76815</name>
</gene>
<dbReference type="Proteomes" id="UP001497457">
    <property type="component" value="Chromosome 3rd"/>
</dbReference>
<dbReference type="AlphaFoldDB" id="A0ABC9CN79"/>
<sequence>MATVQVVVQSAIASKQADNHYAAVAAPLLGDEEASSIPNDGHHKADINADGGSRFSWLPPFVGFFFLTLNSATAIVRSHGDAAAVAFVCFSYADLVALFLCLRMYERAPAGSSARGWLKVAVWILTTLLTLAFSGKVAAVMPPPVAVVVWLMAFATVAGGFVAFFVCKEKNGGTI</sequence>
<accession>A0ABC9CN79</accession>
<name>A0ABC9CN79_9POAL</name>
<organism evidence="2 3">
    <name type="scientific">Urochloa decumbens</name>
    <dbReference type="NCBI Taxonomy" id="240449"/>
    <lineage>
        <taxon>Eukaryota</taxon>
        <taxon>Viridiplantae</taxon>
        <taxon>Streptophyta</taxon>
        <taxon>Embryophyta</taxon>
        <taxon>Tracheophyta</taxon>
        <taxon>Spermatophyta</taxon>
        <taxon>Magnoliopsida</taxon>
        <taxon>Liliopsida</taxon>
        <taxon>Poales</taxon>
        <taxon>Poaceae</taxon>
        <taxon>PACMAD clade</taxon>
        <taxon>Panicoideae</taxon>
        <taxon>Panicodae</taxon>
        <taxon>Paniceae</taxon>
        <taxon>Melinidinae</taxon>
        <taxon>Urochloa</taxon>
    </lineage>
</organism>
<keyword evidence="1" id="KW-0812">Transmembrane</keyword>
<dbReference type="PANTHER" id="PTHR46610">
    <property type="entry name" value="OS05G0181300 PROTEIN"/>
    <property type="match status" value="1"/>
</dbReference>
<proteinExistence type="predicted"/>
<dbReference type="PANTHER" id="PTHR46610:SF27">
    <property type="entry name" value="PGG DOMAIN-CONTAINING PROTEIN"/>
    <property type="match status" value="1"/>
</dbReference>
<feature type="transmembrane region" description="Helical" evidence="1">
    <location>
        <begin position="82"/>
        <end position="105"/>
    </location>
</feature>
<keyword evidence="1" id="KW-0472">Membrane</keyword>
<keyword evidence="3" id="KW-1185">Reference proteome</keyword>